<gene>
    <name evidence="2" type="ORF">SAMN05661053_2290</name>
</gene>
<reference evidence="2 3" key="1">
    <citation type="submission" date="2017-08" db="EMBL/GenBank/DDBJ databases">
        <authorList>
            <person name="de Groot N.N."/>
        </authorList>
    </citation>
    <scope>NUCLEOTIDE SEQUENCE [LARGE SCALE GENOMIC DNA]</scope>
    <source>
        <strain evidence="2 3">HM2</strain>
    </source>
</reference>
<accession>A0A380S8H2</accession>
<evidence type="ECO:0000313" key="2">
    <source>
        <dbReference type="EMBL" id="SUQ24876.1"/>
    </source>
</evidence>
<dbReference type="Pfam" id="PF02579">
    <property type="entry name" value="Nitro_FeMo-Co"/>
    <property type="match status" value="1"/>
</dbReference>
<dbReference type="InterPro" id="IPR051840">
    <property type="entry name" value="NifX/NifY_domain"/>
</dbReference>
<organism evidence="2 3">
    <name type="scientific">Fibrobacter succinogenes</name>
    <name type="common">Bacteroides succinogenes</name>
    <dbReference type="NCBI Taxonomy" id="833"/>
    <lineage>
        <taxon>Bacteria</taxon>
        <taxon>Pseudomonadati</taxon>
        <taxon>Fibrobacterota</taxon>
        <taxon>Fibrobacteria</taxon>
        <taxon>Fibrobacterales</taxon>
        <taxon>Fibrobacteraceae</taxon>
        <taxon>Fibrobacter</taxon>
    </lineage>
</organism>
<dbReference type="Proteomes" id="UP000255423">
    <property type="component" value="Unassembled WGS sequence"/>
</dbReference>
<dbReference type="EMBL" id="UHJL01000003">
    <property type="protein sequence ID" value="SUQ24876.1"/>
    <property type="molecule type" value="Genomic_DNA"/>
</dbReference>
<dbReference type="InterPro" id="IPR003731">
    <property type="entry name" value="Di-Nase_FeMo-co_biosynth"/>
</dbReference>
<feature type="domain" description="Dinitrogenase iron-molybdenum cofactor biosynthesis" evidence="1">
    <location>
        <begin position="13"/>
        <end position="116"/>
    </location>
</feature>
<name>A0A380S8H2_FIBSU</name>
<dbReference type="InterPro" id="IPR036105">
    <property type="entry name" value="DiNase_FeMo-co_biosyn_sf"/>
</dbReference>
<dbReference type="PANTHER" id="PTHR33937:SF2">
    <property type="entry name" value="DINITROGENASE IRON-MOLYBDENUM COFACTOR BIOSYNTHESIS DOMAIN-CONTAINING PROTEIN"/>
    <property type="match status" value="1"/>
</dbReference>
<protein>
    <submittedName>
        <fullName evidence="2">Predicted Fe-Mo cluster-binding protein, NifX family</fullName>
    </submittedName>
</protein>
<evidence type="ECO:0000259" key="1">
    <source>
        <dbReference type="Pfam" id="PF02579"/>
    </source>
</evidence>
<dbReference type="RefSeq" id="WP_088660819.1">
    <property type="nucleotide sequence ID" value="NZ_UHJL01000003.1"/>
</dbReference>
<proteinExistence type="predicted"/>
<sequence length="136" mass="15031">MAKYKVAVATNDGVNVNVHFGHAAAFDIYEVDEASGKYEKIEVRLKPEHCDGSCGDGTCGQREVQHSSMYAAAKNLADLDYVLCEQLGPQAIQSLARFNVRAFDIALPISEAIAKINIYRNKIAERALRFKSNHND</sequence>
<dbReference type="AlphaFoldDB" id="A0A380S8H2"/>
<dbReference type="SUPFAM" id="SSF53146">
    <property type="entry name" value="Nitrogenase accessory factor-like"/>
    <property type="match status" value="1"/>
</dbReference>
<dbReference type="PANTHER" id="PTHR33937">
    <property type="entry name" value="IRON-MOLYBDENUM PROTEIN-RELATED-RELATED"/>
    <property type="match status" value="1"/>
</dbReference>
<evidence type="ECO:0000313" key="3">
    <source>
        <dbReference type="Proteomes" id="UP000255423"/>
    </source>
</evidence>
<dbReference type="Gene3D" id="3.30.420.130">
    <property type="entry name" value="Dinitrogenase iron-molybdenum cofactor biosynthesis domain"/>
    <property type="match status" value="1"/>
</dbReference>